<dbReference type="InterPro" id="IPR003507">
    <property type="entry name" value="S66_fam"/>
</dbReference>
<dbReference type="RefSeq" id="WP_054279142.1">
    <property type="nucleotide sequence ID" value="NZ_LHQM01000036.1"/>
</dbReference>
<dbReference type="PATRIC" id="fig|119224.3.peg.1214"/>
<keyword evidence="2" id="KW-0378">Hydrolase</keyword>
<gene>
    <name evidence="5" type="ORF">AKK44_07350</name>
</gene>
<accession>A0A0P6S3F7</accession>
<dbReference type="PANTHER" id="PTHR30237:SF4">
    <property type="entry name" value="LD-CARBOXYPEPTIDASE C-TERMINAL DOMAIN-CONTAINING PROTEIN"/>
    <property type="match status" value="1"/>
</dbReference>
<dbReference type="Pfam" id="PF02016">
    <property type="entry name" value="Peptidase_S66"/>
    <property type="match status" value="1"/>
</dbReference>
<comment type="similarity">
    <text evidence="1">Belongs to the peptidase S66 family.</text>
</comment>
<comment type="caution">
    <text evidence="5">The sequence shown here is derived from an EMBL/GenBank/DDBJ whole genome shotgun (WGS) entry which is preliminary data.</text>
</comment>
<dbReference type="PANTHER" id="PTHR30237">
    <property type="entry name" value="MURAMOYLTETRAPEPTIDE CARBOXYPEPTIDASE"/>
    <property type="match status" value="1"/>
</dbReference>
<dbReference type="EMBL" id="LHQM01000036">
    <property type="protein sequence ID" value="KPJ21912.1"/>
    <property type="molecule type" value="Genomic_DNA"/>
</dbReference>
<dbReference type="PIRSF" id="PIRSF028757">
    <property type="entry name" value="LD-carboxypeptidase"/>
    <property type="match status" value="1"/>
</dbReference>
<name>A0A0P6S3F7_9STRE</name>
<keyword evidence="5" id="KW-0645">Protease</keyword>
<dbReference type="Gene3D" id="3.40.50.10740">
    <property type="entry name" value="Class I glutamine amidotransferase-like"/>
    <property type="match status" value="1"/>
</dbReference>
<evidence type="ECO:0000256" key="2">
    <source>
        <dbReference type="ARBA" id="ARBA00022801"/>
    </source>
</evidence>
<keyword evidence="5" id="KW-0121">Carboxypeptidase</keyword>
<dbReference type="Gene3D" id="3.50.30.60">
    <property type="entry name" value="LD-carboxypeptidase A C-terminal domain-like"/>
    <property type="match status" value="1"/>
</dbReference>
<evidence type="ECO:0000259" key="3">
    <source>
        <dbReference type="Pfam" id="PF02016"/>
    </source>
</evidence>
<feature type="domain" description="LD-carboxypeptidase N-terminal" evidence="3">
    <location>
        <begin position="6"/>
        <end position="129"/>
    </location>
</feature>
<evidence type="ECO:0000256" key="1">
    <source>
        <dbReference type="ARBA" id="ARBA00010233"/>
    </source>
</evidence>
<dbReference type="SUPFAM" id="SSF52317">
    <property type="entry name" value="Class I glutamine amidotransferase-like"/>
    <property type="match status" value="1"/>
</dbReference>
<dbReference type="Proteomes" id="UP000049578">
    <property type="component" value="Unassembled WGS sequence"/>
</dbReference>
<dbReference type="Pfam" id="PF17676">
    <property type="entry name" value="Peptidase_S66C"/>
    <property type="match status" value="1"/>
</dbReference>
<dbReference type="CDD" id="cd07062">
    <property type="entry name" value="Peptidase_S66_mccF_like"/>
    <property type="match status" value="1"/>
</dbReference>
<dbReference type="GO" id="GO:0004180">
    <property type="term" value="F:carboxypeptidase activity"/>
    <property type="evidence" value="ECO:0007669"/>
    <property type="project" value="UniProtKB-KW"/>
</dbReference>
<protein>
    <submittedName>
        <fullName evidence="5">Carboxypeptidase</fullName>
    </submittedName>
</protein>
<dbReference type="InterPro" id="IPR027461">
    <property type="entry name" value="Carboxypeptidase_A_C_sf"/>
</dbReference>
<evidence type="ECO:0000313" key="5">
    <source>
        <dbReference type="EMBL" id="KPJ21912.1"/>
    </source>
</evidence>
<dbReference type="InterPro" id="IPR040921">
    <property type="entry name" value="Peptidase_S66C"/>
</dbReference>
<dbReference type="InterPro" id="IPR029062">
    <property type="entry name" value="Class_I_gatase-like"/>
</dbReference>
<evidence type="ECO:0000313" key="6">
    <source>
        <dbReference type="Proteomes" id="UP000049578"/>
    </source>
</evidence>
<dbReference type="SUPFAM" id="SSF141986">
    <property type="entry name" value="LD-carboxypeptidase A C-terminal domain-like"/>
    <property type="match status" value="1"/>
</dbReference>
<dbReference type="AlphaFoldDB" id="A0A0P6S3F7"/>
<feature type="domain" description="LD-carboxypeptidase C-terminal" evidence="4">
    <location>
        <begin position="203"/>
        <end position="332"/>
    </location>
</feature>
<keyword evidence="6" id="KW-1185">Reference proteome</keyword>
<reference evidence="5 6" key="1">
    <citation type="submission" date="2015-08" db="EMBL/GenBank/DDBJ databases">
        <title>Genome sequence of Streptococcus phocae subsp. phocae ATCC 51973T isolated from liver specimen obtained from seal.</title>
        <authorList>
            <person name="Avendano-Herrera R."/>
        </authorList>
    </citation>
    <scope>NUCLEOTIDE SEQUENCE [LARGE SCALE GENOMIC DNA]</scope>
    <source>
        <strain evidence="5 6">ATCC 51973</strain>
    </source>
</reference>
<organism evidence="5 6">
    <name type="scientific">Streptococcus phocae</name>
    <dbReference type="NCBI Taxonomy" id="119224"/>
    <lineage>
        <taxon>Bacteria</taxon>
        <taxon>Bacillati</taxon>
        <taxon>Bacillota</taxon>
        <taxon>Bacilli</taxon>
        <taxon>Lactobacillales</taxon>
        <taxon>Streptococcaceae</taxon>
        <taxon>Streptococcus</taxon>
    </lineage>
</organism>
<proteinExistence type="inferred from homology"/>
<dbReference type="InterPro" id="IPR027478">
    <property type="entry name" value="LdcA_N"/>
</dbReference>
<evidence type="ECO:0000259" key="4">
    <source>
        <dbReference type="Pfam" id="PF17676"/>
    </source>
</evidence>
<dbReference type="InterPro" id="IPR040449">
    <property type="entry name" value="Peptidase_S66_N"/>
</dbReference>
<sequence length="343" mass="39543">MRIKKIGVVSLSSGILGENFMKHELNIGLSRLKQYGIEVEFLPNALKGTEFIKYHPECRAQDLLTAFIDDSIDMILCAIGGEDTYRLLPYLFENDELKKVVKQKIFLGFSDTTMNHFMLHKVGIKTFYGQSFLSDVCELSKEMLPYTKQYFEELIRTGEIKEIHPSDFWYQEREDFSENAVGTEMNSYQNNGFKLLKGQPIFKGKILGGCLESMYDIFDNSRFADTVSLCTTYNLFPKLEDWKGKMLLLETSEEKPTPELFRKMIQALKDYGIFDALTGILVGKPQNETYYEEYKSILLEELSDKELSIVYNVNVGHATPRCIIPFGVEAEVNVEKQVIIFHY</sequence>